<dbReference type="AlphaFoldDB" id="A0A1G6T7V5"/>
<evidence type="ECO:0000313" key="2">
    <source>
        <dbReference type="EMBL" id="SDD25180.1"/>
    </source>
</evidence>
<dbReference type="RefSeq" id="WP_139190808.1">
    <property type="nucleotide sequence ID" value="NZ_FMZZ01000009.1"/>
</dbReference>
<feature type="transmembrane region" description="Helical" evidence="1">
    <location>
        <begin position="131"/>
        <end position="148"/>
    </location>
</feature>
<keyword evidence="3" id="KW-1185">Reference proteome</keyword>
<reference evidence="3" key="1">
    <citation type="submission" date="2016-10" db="EMBL/GenBank/DDBJ databases">
        <authorList>
            <person name="Varghese N."/>
            <person name="Submissions S."/>
        </authorList>
    </citation>
    <scope>NUCLEOTIDE SEQUENCE [LARGE SCALE GENOMIC DNA]</scope>
    <source>
        <strain evidence="3">IBRC-M 10403</strain>
    </source>
</reference>
<dbReference type="STRING" id="1271860.SAMN05216174_10916"/>
<dbReference type="EMBL" id="FMZZ01000009">
    <property type="protein sequence ID" value="SDD25180.1"/>
    <property type="molecule type" value="Genomic_DNA"/>
</dbReference>
<protein>
    <submittedName>
        <fullName evidence="2">Uncharacterized protein</fullName>
    </submittedName>
</protein>
<keyword evidence="1" id="KW-0812">Transmembrane</keyword>
<organism evidence="2 3">
    <name type="scientific">Actinokineospora iranica</name>
    <dbReference type="NCBI Taxonomy" id="1271860"/>
    <lineage>
        <taxon>Bacteria</taxon>
        <taxon>Bacillati</taxon>
        <taxon>Actinomycetota</taxon>
        <taxon>Actinomycetes</taxon>
        <taxon>Pseudonocardiales</taxon>
        <taxon>Pseudonocardiaceae</taxon>
        <taxon>Actinokineospora</taxon>
    </lineage>
</organism>
<evidence type="ECO:0000313" key="3">
    <source>
        <dbReference type="Proteomes" id="UP000199501"/>
    </source>
</evidence>
<feature type="transmembrane region" description="Helical" evidence="1">
    <location>
        <begin position="90"/>
        <end position="111"/>
    </location>
</feature>
<proteinExistence type="predicted"/>
<accession>A0A1G6T7V5</accession>
<evidence type="ECO:0000256" key="1">
    <source>
        <dbReference type="SAM" id="Phobius"/>
    </source>
</evidence>
<feature type="transmembrane region" description="Helical" evidence="1">
    <location>
        <begin position="58"/>
        <end position="78"/>
    </location>
</feature>
<gene>
    <name evidence="2" type="ORF">SAMN05216174_10916</name>
</gene>
<dbReference type="Proteomes" id="UP000199501">
    <property type="component" value="Unassembled WGS sequence"/>
</dbReference>
<keyword evidence="1" id="KW-1133">Transmembrane helix</keyword>
<keyword evidence="1" id="KW-0472">Membrane</keyword>
<feature type="transmembrane region" description="Helical" evidence="1">
    <location>
        <begin position="245"/>
        <end position="275"/>
    </location>
</feature>
<dbReference type="OrthoDB" id="3078176at2"/>
<sequence>MPRRPTRGAPGFVFVLGYVLLLGHDEVAHELLLAGEDPLSRYLLTGLTPPTYLLDPEVRISATVLLLLACGLALWWAGPRIRAATGFSRFALVTVLVTSASLVSRIGWLLYETSDKPRLIWFAGQDHLAEALRFGVLFGAIVAAYLTLRGNRSRGPRPVPVQTTRRGAGPVMDVANWPNPAEDTEATRLLSGAAYLEGAYAEQVVRTLLSERIRAVAPSPGVDLRLVVLHCLTALRLRTMLRLRLTGALVAGVLLMFATVWMVLPTAAAAAALLLHHRHSLRVRTVDRLRRDRFVLDHGNPDSPPAWAVDRLRTIDQAEQGNVTIFSGFRPHVGYGAAEPGWSFALPVLPKKDPVTGAESAAPKPFTEEALTAHVRRRLAETTDPDGVGAPLPALHLENRCFADGSAVRGLLVSDRTEPPAFTLPDTTPPTDAARRYLCAHIPSWGGQVVASTFLRFTTDGHMLYAECDRTVAKPINARLDERDFDIAKELGPALRQAIPALLMAPLYLVADLLTPTLYARARDRERALAAKGPAFDYGTPFSIREAATAPTFTTQFQHDDAAKHLKLVERHTLEAVIEFLELHDVDTTELRSRQTTILNEGVIQTGGTSNVGALAVGQQAQATTS</sequence>
<name>A0A1G6T7V5_9PSEU</name>